<organism evidence="8 9">
    <name type="scientific">Candidatus Phocaeicola excrementipullorum</name>
    <dbReference type="NCBI Taxonomy" id="2838731"/>
    <lineage>
        <taxon>Bacteria</taxon>
        <taxon>Pseudomonadati</taxon>
        <taxon>Bacteroidota</taxon>
        <taxon>Bacteroidia</taxon>
        <taxon>Bacteroidales</taxon>
        <taxon>Bacteroidaceae</taxon>
        <taxon>Phocaeicola</taxon>
    </lineage>
</organism>
<evidence type="ECO:0000256" key="4">
    <source>
        <dbReference type="ARBA" id="ARBA00023136"/>
    </source>
</evidence>
<dbReference type="InterPro" id="IPR012944">
    <property type="entry name" value="SusD_RagB_dom"/>
</dbReference>
<comment type="caution">
    <text evidence="8">The sequence shown here is derived from an EMBL/GenBank/DDBJ whole genome shotgun (WGS) entry which is preliminary data.</text>
</comment>
<comment type="subcellular location">
    <subcellularLocation>
        <location evidence="1">Cell outer membrane</location>
    </subcellularLocation>
</comment>
<evidence type="ECO:0000313" key="9">
    <source>
        <dbReference type="Proteomes" id="UP000784286"/>
    </source>
</evidence>
<feature type="domain" description="SusD-like N-terminal" evidence="7">
    <location>
        <begin position="96"/>
        <end position="224"/>
    </location>
</feature>
<dbReference type="Gene3D" id="1.25.40.390">
    <property type="match status" value="1"/>
</dbReference>
<feature type="domain" description="RagB/SusD" evidence="6">
    <location>
        <begin position="295"/>
        <end position="518"/>
    </location>
</feature>
<dbReference type="Proteomes" id="UP000784286">
    <property type="component" value="Unassembled WGS sequence"/>
</dbReference>
<evidence type="ECO:0000259" key="7">
    <source>
        <dbReference type="Pfam" id="PF14322"/>
    </source>
</evidence>
<dbReference type="GO" id="GO:0009279">
    <property type="term" value="C:cell outer membrane"/>
    <property type="evidence" value="ECO:0007669"/>
    <property type="project" value="UniProtKB-SubCell"/>
</dbReference>
<dbReference type="InterPro" id="IPR011990">
    <property type="entry name" value="TPR-like_helical_dom_sf"/>
</dbReference>
<gene>
    <name evidence="8" type="ORF">H9928_01185</name>
</gene>
<evidence type="ECO:0000313" key="8">
    <source>
        <dbReference type="EMBL" id="MBU3855173.1"/>
    </source>
</evidence>
<evidence type="ECO:0000256" key="5">
    <source>
        <dbReference type="ARBA" id="ARBA00023237"/>
    </source>
</evidence>
<reference evidence="8" key="1">
    <citation type="journal article" date="2021" name="PeerJ">
        <title>Extensive microbial diversity within the chicken gut microbiome revealed by metagenomics and culture.</title>
        <authorList>
            <person name="Gilroy R."/>
            <person name="Ravi A."/>
            <person name="Getino M."/>
            <person name="Pursley I."/>
            <person name="Horton D.L."/>
            <person name="Alikhan N.F."/>
            <person name="Baker D."/>
            <person name="Gharbi K."/>
            <person name="Hall N."/>
            <person name="Watson M."/>
            <person name="Adriaenssens E.M."/>
            <person name="Foster-Nyarko E."/>
            <person name="Jarju S."/>
            <person name="Secka A."/>
            <person name="Antonio M."/>
            <person name="Oren A."/>
            <person name="Chaudhuri R.R."/>
            <person name="La Ragione R."/>
            <person name="Hildebrand F."/>
            <person name="Pallen M.J."/>
        </authorList>
    </citation>
    <scope>NUCLEOTIDE SEQUENCE</scope>
    <source>
        <strain evidence="8">8470</strain>
    </source>
</reference>
<evidence type="ECO:0000256" key="2">
    <source>
        <dbReference type="ARBA" id="ARBA00006275"/>
    </source>
</evidence>
<dbReference type="EMBL" id="JAHLFJ010000012">
    <property type="protein sequence ID" value="MBU3855173.1"/>
    <property type="molecule type" value="Genomic_DNA"/>
</dbReference>
<proteinExistence type="inferred from homology"/>
<dbReference type="InterPro" id="IPR033985">
    <property type="entry name" value="SusD-like_N"/>
</dbReference>
<accession>A0A948TKK9</accession>
<keyword evidence="5" id="KW-0998">Cell outer membrane</keyword>
<evidence type="ECO:0000256" key="3">
    <source>
        <dbReference type="ARBA" id="ARBA00022729"/>
    </source>
</evidence>
<name>A0A948TKK9_9BACT</name>
<reference evidence="8" key="2">
    <citation type="submission" date="2021-04" db="EMBL/GenBank/DDBJ databases">
        <authorList>
            <person name="Gilroy R."/>
        </authorList>
    </citation>
    <scope>NUCLEOTIDE SEQUENCE</scope>
    <source>
        <strain evidence="8">8470</strain>
    </source>
</reference>
<sequence>MKKLTYFAALAGSLLFATSCVDLDQEPQSFITEEDYIAKMDQAALENAVSALYNDLWYGNYGFNCRIQRIQVCADEITYRAAKAGNALAYYEELRPNITALNDDYAQTWEGFYSTINNANKLINKTVMPEEAAAADEYKRVLGEAYFLRALSYFYLVRMYGDVPLIMQETDASNNMPRTSVEEIYSTAIIPSLQRAIEWLPEKPRNSGSTPTKWAAETCLADVYITMAGWPLNKGQEYYELAASAAKDVLDNNQYHQQEVNYEDLWKESNKTSTEFMFCLFHSQANKVMPSNYGKSYYPADYYNNETKTVRNGWADYYARKEAFLNYPDDKRKDWNFMTEWYSTSNQVGTDENNKPIYGIVQWQNSPDGLPCISKYYDYDQGQAGQNAQANGVTSIYRLADTKLLYAEASTRASGTVNGQAIQAVRELQERAGYSERGIAEVPDNVSAEEFLNIVSNERSYEFYAEMRRWFELVRLEMVDDKRPESWDGSLFKANNHYYFPIPYNQIMLTGWTNNPGY</sequence>
<evidence type="ECO:0000259" key="6">
    <source>
        <dbReference type="Pfam" id="PF07980"/>
    </source>
</evidence>
<dbReference type="Pfam" id="PF07980">
    <property type="entry name" value="SusD_RagB"/>
    <property type="match status" value="1"/>
</dbReference>
<dbReference type="AlphaFoldDB" id="A0A948TKK9"/>
<keyword evidence="3" id="KW-0732">Signal</keyword>
<evidence type="ECO:0000256" key="1">
    <source>
        <dbReference type="ARBA" id="ARBA00004442"/>
    </source>
</evidence>
<dbReference type="Pfam" id="PF14322">
    <property type="entry name" value="SusD-like_3"/>
    <property type="match status" value="1"/>
</dbReference>
<comment type="similarity">
    <text evidence="2">Belongs to the SusD family.</text>
</comment>
<protein>
    <submittedName>
        <fullName evidence="8">RagB/SusD family nutrient uptake outer membrane protein</fullName>
    </submittedName>
</protein>
<dbReference type="PROSITE" id="PS51257">
    <property type="entry name" value="PROKAR_LIPOPROTEIN"/>
    <property type="match status" value="1"/>
</dbReference>
<keyword evidence="4" id="KW-0472">Membrane</keyword>
<dbReference type="SUPFAM" id="SSF48452">
    <property type="entry name" value="TPR-like"/>
    <property type="match status" value="1"/>
</dbReference>